<gene>
    <name evidence="1" type="primary">vapB2</name>
    <name evidence="1" type="ORF">Dpo_8c00050</name>
</gene>
<organism evidence="1 2">
    <name type="scientific">Desulfotignum phosphitoxidans DSM 13687</name>
    <dbReference type="NCBI Taxonomy" id="1286635"/>
    <lineage>
        <taxon>Bacteria</taxon>
        <taxon>Pseudomonadati</taxon>
        <taxon>Thermodesulfobacteriota</taxon>
        <taxon>Desulfobacteria</taxon>
        <taxon>Desulfobacterales</taxon>
        <taxon>Desulfobacteraceae</taxon>
        <taxon>Desulfotignum</taxon>
    </lineage>
</organism>
<dbReference type="EMBL" id="APJX01000008">
    <property type="protein sequence ID" value="EMS78338.1"/>
    <property type="molecule type" value="Genomic_DNA"/>
</dbReference>
<dbReference type="AlphaFoldDB" id="S0FTC0"/>
<sequence>MVLFFLFKMCALSDFQGNKVIARISPVSIASSLKVKDLNRMFAELPSLGDDAGVFAKDLEDIRKQIPLEKTQWD</sequence>
<protein>
    <submittedName>
        <fullName evidence="1">Antitoxin of toxin-antitoxin system VapB</fullName>
    </submittedName>
</protein>
<comment type="caution">
    <text evidence="1">The sequence shown here is derived from an EMBL/GenBank/DDBJ whole genome shotgun (WGS) entry which is preliminary data.</text>
</comment>
<name>S0FTC0_9BACT</name>
<proteinExistence type="predicted"/>
<keyword evidence="2" id="KW-1185">Reference proteome</keyword>
<reference evidence="1 2" key="1">
    <citation type="journal article" date="2013" name="Genome Announc.">
        <title>Draft Genome Sequence of Desulfotignum phosphitoxidans DSM 13687 Strain FiPS-3.</title>
        <authorList>
            <person name="Poehlein A."/>
            <person name="Daniel R."/>
            <person name="Simeonova D.D."/>
        </authorList>
    </citation>
    <scope>NUCLEOTIDE SEQUENCE [LARGE SCALE GENOMIC DNA]</scope>
    <source>
        <strain evidence="1 2">DSM 13687</strain>
    </source>
</reference>
<accession>S0FTC0</accession>
<evidence type="ECO:0000313" key="2">
    <source>
        <dbReference type="Proteomes" id="UP000014216"/>
    </source>
</evidence>
<evidence type="ECO:0000313" key="1">
    <source>
        <dbReference type="EMBL" id="EMS78338.1"/>
    </source>
</evidence>
<dbReference type="Proteomes" id="UP000014216">
    <property type="component" value="Unassembled WGS sequence"/>
</dbReference>